<name>A0A5P8VR18_9NOSO</name>
<dbReference type="Pfam" id="PF00015">
    <property type="entry name" value="MCPsignal"/>
    <property type="match status" value="1"/>
</dbReference>
<dbReference type="Proteomes" id="UP000326678">
    <property type="component" value="Chromosome Gxm1"/>
</dbReference>
<dbReference type="GO" id="GO:0004888">
    <property type="term" value="F:transmembrane signaling receptor activity"/>
    <property type="evidence" value="ECO:0007669"/>
    <property type="project" value="InterPro"/>
</dbReference>
<feature type="domain" description="Methyl-accepting transducer" evidence="5">
    <location>
        <begin position="176"/>
        <end position="419"/>
    </location>
</feature>
<evidence type="ECO:0000256" key="2">
    <source>
        <dbReference type="ARBA" id="ARBA00029447"/>
    </source>
</evidence>
<keyword evidence="8" id="KW-1185">Reference proteome</keyword>
<feature type="compositionally biased region" description="Polar residues" evidence="4">
    <location>
        <begin position="1"/>
        <end position="11"/>
    </location>
</feature>
<dbReference type="InterPro" id="IPR004089">
    <property type="entry name" value="MCPsignal_dom"/>
</dbReference>
<dbReference type="PROSITE" id="PS50111">
    <property type="entry name" value="CHEMOTAXIS_TRANSDUC_2"/>
    <property type="match status" value="1"/>
</dbReference>
<dbReference type="Gene3D" id="1.10.287.950">
    <property type="entry name" value="Methyl-accepting chemotaxis protein"/>
    <property type="match status" value="1"/>
</dbReference>
<evidence type="ECO:0000256" key="3">
    <source>
        <dbReference type="PROSITE-ProRule" id="PRU00284"/>
    </source>
</evidence>
<dbReference type="Pfam" id="PF18947">
    <property type="entry name" value="HAMP_2"/>
    <property type="match status" value="1"/>
</dbReference>
<dbReference type="Pfam" id="PF00672">
    <property type="entry name" value="HAMP"/>
    <property type="match status" value="1"/>
</dbReference>
<dbReference type="GO" id="GO:0006935">
    <property type="term" value="P:chemotaxis"/>
    <property type="evidence" value="ECO:0007669"/>
    <property type="project" value="InterPro"/>
</dbReference>
<evidence type="ECO:0000256" key="4">
    <source>
        <dbReference type="SAM" id="MobiDB-lite"/>
    </source>
</evidence>
<accession>A0A5P8VR18</accession>
<evidence type="ECO:0000259" key="5">
    <source>
        <dbReference type="PROSITE" id="PS50111"/>
    </source>
</evidence>
<evidence type="ECO:0000259" key="6">
    <source>
        <dbReference type="PROSITE" id="PS50885"/>
    </source>
</evidence>
<protein>
    <submittedName>
        <fullName evidence="7">Mcp, methyl-accepting chemotaxis protein</fullName>
    </submittedName>
</protein>
<dbReference type="InterPro" id="IPR003660">
    <property type="entry name" value="HAMP_dom"/>
</dbReference>
<dbReference type="GO" id="GO:0016020">
    <property type="term" value="C:membrane"/>
    <property type="evidence" value="ECO:0007669"/>
    <property type="project" value="InterPro"/>
</dbReference>
<dbReference type="RefSeq" id="WP_118165049.1">
    <property type="nucleotide sequence ID" value="NZ_CP045226.1"/>
</dbReference>
<dbReference type="PANTHER" id="PTHR32089:SF112">
    <property type="entry name" value="LYSOZYME-LIKE PROTEIN-RELATED"/>
    <property type="match status" value="1"/>
</dbReference>
<dbReference type="EMBL" id="CP045226">
    <property type="protein sequence ID" value="QFS42865.1"/>
    <property type="molecule type" value="Genomic_DNA"/>
</dbReference>
<dbReference type="PROSITE" id="PS50885">
    <property type="entry name" value="HAMP"/>
    <property type="match status" value="2"/>
</dbReference>
<dbReference type="GO" id="GO:0007165">
    <property type="term" value="P:signal transduction"/>
    <property type="evidence" value="ECO:0007669"/>
    <property type="project" value="UniProtKB-KW"/>
</dbReference>
<sequence length="434" mass="45718">MTTNRAGKTPNSKSASVDSADSQSADDSVIKVQLQALLIALKAVKNGDFSVRLADENNELGEITSVFNELVSLNQNFANEVNRLASEIGIEGKLGSQAVVKGAGGSWKESLDNLNQMSTNLREQIKGINEVSLAVAQGNLSKQIEASNAGEFKQLTDNANQMISSLQSSIRQMTEVATAVASSAEELTAVSKEMTENAEQTAEQATSASASAEQVSQNTNTVVTAVEEMNASIREIAKTVTQGAKVTTEAVKTADRTNETINKLGQSSIEIGKVIKVITAIAGQTNLLALNATIEAARAGDAGRGFAVVANEVKELAKQTANATEDISLRIEAIQTDTKSAVQAITQITSIINQINDFQSTIASAIEEQTATTNEIGRNMAEAAKGTLDIAKSIGIVALNTQSTTTGTSNTLEAATELSRMAVDLQKVVNQFKY</sequence>
<feature type="domain" description="HAMP" evidence="6">
    <location>
        <begin position="119"/>
        <end position="171"/>
    </location>
</feature>
<dbReference type="PRINTS" id="PR00260">
    <property type="entry name" value="CHEMTRNSDUCR"/>
</dbReference>
<dbReference type="AlphaFoldDB" id="A0A5P8VR18"/>
<proteinExistence type="inferred from homology"/>
<evidence type="ECO:0000256" key="1">
    <source>
        <dbReference type="ARBA" id="ARBA00023224"/>
    </source>
</evidence>
<evidence type="ECO:0000313" key="8">
    <source>
        <dbReference type="Proteomes" id="UP000326678"/>
    </source>
</evidence>
<reference evidence="7 8" key="1">
    <citation type="submission" date="2019-10" db="EMBL/GenBank/DDBJ databases">
        <title>Genomic and transcriptomic insights into the perfect genentic adaptation of a filamentous nitrogen-fixing cyanobacterium to rice fields.</title>
        <authorList>
            <person name="Chen Z."/>
        </authorList>
    </citation>
    <scope>NUCLEOTIDE SEQUENCE [LARGE SCALE GENOMIC DNA]</scope>
    <source>
        <strain evidence="7">CCNUC1</strain>
    </source>
</reference>
<feature type="region of interest" description="Disordered" evidence="4">
    <location>
        <begin position="1"/>
        <end position="20"/>
    </location>
</feature>
<dbReference type="KEGG" id="nsh:GXM_00338"/>
<dbReference type="SMART" id="SM00304">
    <property type="entry name" value="HAMP"/>
    <property type="match status" value="2"/>
</dbReference>
<dbReference type="InterPro" id="IPR004090">
    <property type="entry name" value="Chemotax_Me-accpt_rcpt"/>
</dbReference>
<feature type="domain" description="HAMP" evidence="6">
    <location>
        <begin position="28"/>
        <end position="79"/>
    </location>
</feature>
<dbReference type="Gene3D" id="1.20.120.1530">
    <property type="match status" value="1"/>
</dbReference>
<dbReference type="CDD" id="cd06225">
    <property type="entry name" value="HAMP"/>
    <property type="match status" value="1"/>
</dbReference>
<keyword evidence="1 3" id="KW-0807">Transducer</keyword>
<dbReference type="SMART" id="SM00283">
    <property type="entry name" value="MA"/>
    <property type="match status" value="1"/>
</dbReference>
<organism evidence="7 8">
    <name type="scientific">Nostoc sphaeroides CCNUC1</name>
    <dbReference type="NCBI Taxonomy" id="2653204"/>
    <lineage>
        <taxon>Bacteria</taxon>
        <taxon>Bacillati</taxon>
        <taxon>Cyanobacteriota</taxon>
        <taxon>Cyanophyceae</taxon>
        <taxon>Nostocales</taxon>
        <taxon>Nostocaceae</taxon>
        <taxon>Nostoc</taxon>
    </lineage>
</organism>
<feature type="region of interest" description="Disordered" evidence="4">
    <location>
        <begin position="191"/>
        <end position="217"/>
    </location>
</feature>
<comment type="similarity">
    <text evidence="2">Belongs to the methyl-accepting chemotaxis (MCP) protein family.</text>
</comment>
<dbReference type="PANTHER" id="PTHR32089">
    <property type="entry name" value="METHYL-ACCEPTING CHEMOTAXIS PROTEIN MCPB"/>
    <property type="match status" value="1"/>
</dbReference>
<evidence type="ECO:0000313" key="7">
    <source>
        <dbReference type="EMBL" id="QFS42865.1"/>
    </source>
</evidence>
<gene>
    <name evidence="7" type="ORF">GXM_00338</name>
</gene>
<dbReference type="SUPFAM" id="SSF58104">
    <property type="entry name" value="Methyl-accepting chemotaxis protein (MCP) signaling domain"/>
    <property type="match status" value="2"/>
</dbReference>